<dbReference type="OrthoDB" id="6162638at2759"/>
<reference evidence="1 2" key="1">
    <citation type="submission" date="2020-06" db="EMBL/GenBank/DDBJ databases">
        <authorList>
            <person name="Li R."/>
            <person name="Bekaert M."/>
        </authorList>
    </citation>
    <scope>NUCLEOTIDE SEQUENCE [LARGE SCALE GENOMIC DNA]</scope>
    <source>
        <strain evidence="2">wild</strain>
    </source>
</reference>
<evidence type="ECO:0000313" key="2">
    <source>
        <dbReference type="Proteomes" id="UP000507470"/>
    </source>
</evidence>
<evidence type="ECO:0000313" key="1">
    <source>
        <dbReference type="EMBL" id="CAC5380641.1"/>
    </source>
</evidence>
<dbReference type="EC" id="2.3.2.27" evidence="1"/>
<dbReference type="Gene3D" id="2.120.10.30">
    <property type="entry name" value="TolB, C-terminal domain"/>
    <property type="match status" value="1"/>
</dbReference>
<dbReference type="SUPFAM" id="SSF101898">
    <property type="entry name" value="NHL repeat"/>
    <property type="match status" value="1"/>
</dbReference>
<name>A0A6J8BB49_MYTCO</name>
<proteinExistence type="predicted"/>
<keyword evidence="2" id="KW-1185">Reference proteome</keyword>
<sequence length="228" mass="25700">MNGLDRYGSDHQTFFGLWEITARTNTFDQYFQTLDDDGSLNKVTISCNIDRKISGFVEEVASLGTIQIRTDDECYGITHKEGSLFCCVEGKGIQRVNIRNKKSTMIVSCDLSSWSYIVSSDNKLYYTNSKESTVTCCDIGGNIIWTFKDENSVKEPRGIAIDNVGNVYTVCYNQKKLIVLSADGQLSRQLLSKDDGLVYPYAVAYDKIQNRICVINLQNNGFLFDVTF</sequence>
<dbReference type="GO" id="GO:0061630">
    <property type="term" value="F:ubiquitin protein ligase activity"/>
    <property type="evidence" value="ECO:0007669"/>
    <property type="project" value="UniProtKB-EC"/>
</dbReference>
<protein>
    <submittedName>
        <fullName evidence="1">TRIM71</fullName>
        <ecNumber evidence="1">2.3.2.27</ecNumber>
    </submittedName>
</protein>
<gene>
    <name evidence="1" type="ORF">MCOR_16597</name>
</gene>
<dbReference type="InterPro" id="IPR011042">
    <property type="entry name" value="6-blade_b-propeller_TolB-like"/>
</dbReference>
<dbReference type="EMBL" id="CACVKT020002931">
    <property type="protein sequence ID" value="CAC5380641.1"/>
    <property type="molecule type" value="Genomic_DNA"/>
</dbReference>
<organism evidence="1 2">
    <name type="scientific">Mytilus coruscus</name>
    <name type="common">Sea mussel</name>
    <dbReference type="NCBI Taxonomy" id="42192"/>
    <lineage>
        <taxon>Eukaryota</taxon>
        <taxon>Metazoa</taxon>
        <taxon>Spiralia</taxon>
        <taxon>Lophotrochozoa</taxon>
        <taxon>Mollusca</taxon>
        <taxon>Bivalvia</taxon>
        <taxon>Autobranchia</taxon>
        <taxon>Pteriomorphia</taxon>
        <taxon>Mytilida</taxon>
        <taxon>Mytiloidea</taxon>
        <taxon>Mytilidae</taxon>
        <taxon>Mytilinae</taxon>
        <taxon>Mytilus</taxon>
    </lineage>
</organism>
<dbReference type="AlphaFoldDB" id="A0A6J8BB49"/>
<accession>A0A6J8BB49</accession>
<dbReference type="Proteomes" id="UP000507470">
    <property type="component" value="Unassembled WGS sequence"/>
</dbReference>
<keyword evidence="1" id="KW-0012">Acyltransferase</keyword>
<keyword evidence="1" id="KW-0808">Transferase</keyword>